<reference evidence="3" key="2">
    <citation type="submission" date="2016-02" db="EMBL/GenBank/DDBJ databases">
        <title>Draft genome sequence of five rapidly growing Mycobacterium species.</title>
        <authorList>
            <person name="Katahira K."/>
            <person name="Gotou Y."/>
            <person name="Iida K."/>
            <person name="Ogura Y."/>
            <person name="Hayashi T."/>
        </authorList>
    </citation>
    <scope>NUCLEOTIDE SEQUENCE [LARGE SCALE GENOMIC DNA]</scope>
    <source>
        <strain evidence="3">JCM15654</strain>
    </source>
</reference>
<keyword evidence="3" id="KW-1185">Reference proteome</keyword>
<proteinExistence type="predicted"/>
<accession>A0A124DZG1</accession>
<evidence type="ECO:0000313" key="2">
    <source>
        <dbReference type="EMBL" id="GAS87258.1"/>
    </source>
</evidence>
<protein>
    <submittedName>
        <fullName evidence="2">Membrane protein</fullName>
    </submittedName>
</protein>
<reference evidence="3" key="1">
    <citation type="journal article" date="2016" name="Genome Announc.">
        <title>Draft Genome Sequences of Five Rapidly Growing Mycobacterium Species, M. thermoresistibile, M. fortuitum subsp. acetamidolyticum, M. canariasense, M. brisbanense, and M. novocastrense.</title>
        <authorList>
            <person name="Katahira K."/>
            <person name="Ogura Y."/>
            <person name="Gotoh Y."/>
            <person name="Hayashi T."/>
        </authorList>
    </citation>
    <scope>NUCLEOTIDE SEQUENCE [LARGE SCALE GENOMIC DNA]</scope>
    <source>
        <strain evidence="3">JCM15654</strain>
    </source>
</reference>
<evidence type="ECO:0000256" key="1">
    <source>
        <dbReference type="SAM" id="Phobius"/>
    </source>
</evidence>
<keyword evidence="1" id="KW-0472">Membrane</keyword>
<keyword evidence="1" id="KW-1133">Transmembrane helix</keyword>
<sequence length="88" mass="9634">MAINIGRDDGGNRFMQTAVRKILGFQMTIAEWIGTAVILAIPYLAIGVAWSVTHMEHLHGMDRTDAVVSFLGSIVSWPVLLFANVCMS</sequence>
<feature type="transmembrane region" description="Helical" evidence="1">
    <location>
        <begin position="66"/>
        <end position="87"/>
    </location>
</feature>
<dbReference type="AlphaFoldDB" id="A0A124DZG1"/>
<organism evidence="2 3">
    <name type="scientific">Mycolicibacterium brisbanense</name>
    <dbReference type="NCBI Taxonomy" id="146020"/>
    <lineage>
        <taxon>Bacteria</taxon>
        <taxon>Bacillati</taxon>
        <taxon>Actinomycetota</taxon>
        <taxon>Actinomycetes</taxon>
        <taxon>Mycobacteriales</taxon>
        <taxon>Mycobacteriaceae</taxon>
        <taxon>Mycolicibacterium</taxon>
    </lineage>
</organism>
<comment type="caution">
    <text evidence="2">The sequence shown here is derived from an EMBL/GenBank/DDBJ whole genome shotgun (WGS) entry which is preliminary data.</text>
</comment>
<dbReference type="STRING" id="146020.RMCB_1354"/>
<dbReference type="Proteomes" id="UP000069620">
    <property type="component" value="Unassembled WGS sequence"/>
</dbReference>
<dbReference type="EMBL" id="BCSX01000018">
    <property type="protein sequence ID" value="GAS87258.1"/>
    <property type="molecule type" value="Genomic_DNA"/>
</dbReference>
<keyword evidence="1" id="KW-0812">Transmembrane</keyword>
<evidence type="ECO:0000313" key="3">
    <source>
        <dbReference type="Proteomes" id="UP000069620"/>
    </source>
</evidence>
<name>A0A124DZG1_9MYCO</name>
<gene>
    <name evidence="2" type="ORF">RMCB_1354</name>
</gene>
<feature type="transmembrane region" description="Helical" evidence="1">
    <location>
        <begin position="22"/>
        <end position="46"/>
    </location>
</feature>